<accession>L0K3I5</accession>
<dbReference type="KEGG" id="nou:Natoc_3388"/>
<dbReference type="EMBL" id="CP003929">
    <property type="protein sequence ID" value="AGB39120.1"/>
    <property type="molecule type" value="Genomic_DNA"/>
</dbReference>
<organism evidence="1 2">
    <name type="scientific">Natronococcus occultus SP4</name>
    <dbReference type="NCBI Taxonomy" id="694430"/>
    <lineage>
        <taxon>Archaea</taxon>
        <taxon>Methanobacteriati</taxon>
        <taxon>Methanobacteriota</taxon>
        <taxon>Stenosarchaea group</taxon>
        <taxon>Halobacteria</taxon>
        <taxon>Halobacteriales</taxon>
        <taxon>Natrialbaceae</taxon>
        <taxon>Natronococcus</taxon>
    </lineage>
</organism>
<keyword evidence="2" id="KW-1185">Reference proteome</keyword>
<sequence length="48" mass="5521">MARRDHPGDRGSASEPKFYLPGGDTPPFYAGRFERLWASLFNYDVESR</sequence>
<reference evidence="1 2" key="1">
    <citation type="submission" date="2012-11" db="EMBL/GenBank/DDBJ databases">
        <title>FINISHED of Natronococcus occultus SP4, DSM 3396.</title>
        <authorList>
            <consortium name="DOE Joint Genome Institute"/>
            <person name="Eisen J."/>
            <person name="Huntemann M."/>
            <person name="Wei C.-L."/>
            <person name="Han J."/>
            <person name="Detter J.C."/>
            <person name="Han C."/>
            <person name="Tapia R."/>
            <person name="Chen A."/>
            <person name="Kyrpides N."/>
            <person name="Mavromatis K."/>
            <person name="Markowitz V."/>
            <person name="Szeto E."/>
            <person name="Ivanova N."/>
            <person name="Mikhailova N."/>
            <person name="Ovchinnikova G."/>
            <person name="Pagani I."/>
            <person name="Pati A."/>
            <person name="Goodwin L."/>
            <person name="Nordberg H.P."/>
            <person name="Cantor M.N."/>
            <person name="Hua S.X."/>
            <person name="Woyke T."/>
            <person name="Eisen J."/>
            <person name="Klenk H.-P."/>
            <person name="Klenk H.-P."/>
        </authorList>
    </citation>
    <scope>NUCLEOTIDE SEQUENCE [LARGE SCALE GENOMIC DNA]</scope>
    <source>
        <strain evidence="1 2">SP4</strain>
    </source>
</reference>
<name>L0K3I5_9EURY</name>
<protein>
    <submittedName>
        <fullName evidence="1">Uncharacterized protein</fullName>
    </submittedName>
</protein>
<dbReference type="AlphaFoldDB" id="L0K3I5"/>
<dbReference type="Proteomes" id="UP000010878">
    <property type="component" value="Chromosome"/>
</dbReference>
<gene>
    <name evidence="1" type="ORF">Natoc_3388</name>
</gene>
<dbReference type="STRING" id="694430.Natoc_3388"/>
<dbReference type="HOGENOM" id="CLU_3148062_0_0_2"/>
<evidence type="ECO:0000313" key="2">
    <source>
        <dbReference type="Proteomes" id="UP000010878"/>
    </source>
</evidence>
<evidence type="ECO:0000313" key="1">
    <source>
        <dbReference type="EMBL" id="AGB39120.1"/>
    </source>
</evidence>
<proteinExistence type="predicted"/>